<dbReference type="GO" id="GO:0061634">
    <property type="term" value="F:alpha-D-xyloside xylohydrolase"/>
    <property type="evidence" value="ECO:0007669"/>
    <property type="project" value="UniProtKB-EC"/>
</dbReference>
<evidence type="ECO:0000256" key="5">
    <source>
        <dbReference type="ARBA" id="ARBA00066962"/>
    </source>
</evidence>
<evidence type="ECO:0000259" key="9">
    <source>
        <dbReference type="Pfam" id="PF21365"/>
    </source>
</evidence>
<accession>A0A7X2G3A1</accession>
<protein>
    <recommendedName>
        <fullName evidence="5">alpha-D-xyloside xylohydrolase</fullName>
        <ecNumber evidence="5">3.2.1.177</ecNumber>
    </recommendedName>
</protein>
<dbReference type="CDD" id="cd06593">
    <property type="entry name" value="GH31_xylosidase_YicI"/>
    <property type="match status" value="1"/>
</dbReference>
<sequence length="764" mass="88031">MKFTNGYWLTKDGYKINHPEESFTAEQSANQLNIYAPYKKINGRGDELNIGMTTIKLTSPQSDVIGVKLIHFDQNEKAPSFQLQNHHPEVDIHIDDQQATLQSGKLQVKAPLRQKFSLSFYADGKELTASRYRAQGEITNEKDGKHYMREQLSLGVETHVYGLGERFGNFVKNGQEVRTINKDGGTGSDQAYKNVPFYITDNGYGVFVNQPEPVDFEIASENVDRVQFSVEGESLEYFVIYGPTPQEILHKYTQLTGKIHLPPAWSFGLWLTTSFLTDYSEKTVMKFINGMEERRIPLDVFHFDCFWQRDFEWSNLTWNNDEFPDPEKLIKEIHNKGIKVCVWINPYIAQKSKMFKEGKEKGYLVKRKDGNIWQWDLWQAGNGFIDFTNPAAVKWFQSKLKKLLKMGVDCFKTDFGERIPMKDAVYYDGSDPKRERNYYTYQYNKATFDAIAQERGIDEAVVFARSATVGSQQFPVHWGGDCLSTFKSMSDTLHGGLSFLSSGFGFWSHDIGGFEDGPDTPTADLYKRWTQFGLLSSHSRYHGSDVYRVPWNFDDEAVINTRKYVNLKLSLMPYLYTQAAHNAKYGNPLMRPMWFDFTSDYNTRTISNQYMLGSQILVAPVFNSEGIVHFYIPAGKWTSIVNEGEFFESPTNGKWITKKYDELTLPVLVRDNTILLTHNNPKHADYDYTLNLNIHLFDMHEGKTRISVVNNRGKDTGWVEVIRNQNKFQIETKGLSGKQQIIIHENGHVFEKTMTNNKVNVELE</sequence>
<dbReference type="EC" id="3.2.1.177" evidence="5"/>
<dbReference type="Gene3D" id="3.20.20.80">
    <property type="entry name" value="Glycosidases"/>
    <property type="match status" value="1"/>
</dbReference>
<dbReference type="RefSeq" id="WP_153702684.1">
    <property type="nucleotide sequence ID" value="NZ_WJMX01000002.1"/>
</dbReference>
<proteinExistence type="inferred from homology"/>
<dbReference type="GO" id="GO:0005975">
    <property type="term" value="P:carbohydrate metabolic process"/>
    <property type="evidence" value="ECO:0007669"/>
    <property type="project" value="InterPro"/>
</dbReference>
<evidence type="ECO:0000256" key="3">
    <source>
        <dbReference type="ARBA" id="ARBA00023295"/>
    </source>
</evidence>
<dbReference type="Pfam" id="PF21365">
    <property type="entry name" value="Glyco_hydro_31_3rd"/>
    <property type="match status" value="1"/>
</dbReference>
<dbReference type="InterPro" id="IPR000322">
    <property type="entry name" value="Glyco_hydro_31_TIM"/>
</dbReference>
<evidence type="ECO:0000313" key="10">
    <source>
        <dbReference type="EMBL" id="MRH79576.1"/>
    </source>
</evidence>
<dbReference type="GO" id="GO:0030246">
    <property type="term" value="F:carbohydrate binding"/>
    <property type="evidence" value="ECO:0007669"/>
    <property type="project" value="InterPro"/>
</dbReference>
<dbReference type="InterPro" id="IPR017853">
    <property type="entry name" value="GH"/>
</dbReference>
<keyword evidence="2 6" id="KW-0378">Hydrolase</keyword>
<dbReference type="PANTHER" id="PTHR43053:SF4">
    <property type="entry name" value="MYOGENESIS-REGULATING GLYCOSIDASE"/>
    <property type="match status" value="1"/>
</dbReference>
<dbReference type="Pfam" id="PF01055">
    <property type="entry name" value="Glyco_hydro_31_2nd"/>
    <property type="match status" value="1"/>
</dbReference>
<dbReference type="InterPro" id="IPR025887">
    <property type="entry name" value="Glyco_hydro_31_N_dom"/>
</dbReference>
<organism evidence="10 11">
    <name type="scientific">Limosilactobacillus reuteri</name>
    <name type="common">Lactobacillus reuteri</name>
    <dbReference type="NCBI Taxonomy" id="1598"/>
    <lineage>
        <taxon>Bacteria</taxon>
        <taxon>Bacillati</taxon>
        <taxon>Bacillota</taxon>
        <taxon>Bacilli</taxon>
        <taxon>Lactobacillales</taxon>
        <taxon>Lactobacillaceae</taxon>
        <taxon>Limosilactobacillus</taxon>
    </lineage>
</organism>
<evidence type="ECO:0000259" key="7">
    <source>
        <dbReference type="Pfam" id="PF01055"/>
    </source>
</evidence>
<dbReference type="PANTHER" id="PTHR43053">
    <property type="entry name" value="GLYCOSIDASE FAMILY 31"/>
    <property type="match status" value="1"/>
</dbReference>
<comment type="similarity">
    <text evidence="1 6">Belongs to the glycosyl hydrolase 31 family.</text>
</comment>
<dbReference type="InterPro" id="IPR013780">
    <property type="entry name" value="Glyco_hydro_b"/>
</dbReference>
<comment type="catalytic activity">
    <reaction evidence="4">
        <text>Hydrolysis of terminal, non-reducing alpha-D-xylose residues with release of alpha-D-xylose.</text>
        <dbReference type="EC" id="3.2.1.177"/>
    </reaction>
</comment>
<dbReference type="Gene3D" id="2.60.40.1180">
    <property type="entry name" value="Golgi alpha-mannosidase II"/>
    <property type="match status" value="2"/>
</dbReference>
<dbReference type="SUPFAM" id="SSF74650">
    <property type="entry name" value="Galactose mutarotase-like"/>
    <property type="match status" value="1"/>
</dbReference>
<keyword evidence="3 6" id="KW-0326">Glycosidase</keyword>
<evidence type="ECO:0000256" key="6">
    <source>
        <dbReference type="RuleBase" id="RU361185"/>
    </source>
</evidence>
<feature type="domain" description="Glycoside hydrolase family 31 N-terminal" evidence="8">
    <location>
        <begin position="55"/>
        <end position="216"/>
    </location>
</feature>
<dbReference type="FunFam" id="3.20.20.80:FF:000053">
    <property type="entry name" value="Alpha-xylosidase YicI"/>
    <property type="match status" value="1"/>
</dbReference>
<dbReference type="CDD" id="cd14752">
    <property type="entry name" value="GH31_N"/>
    <property type="match status" value="1"/>
</dbReference>
<dbReference type="SUPFAM" id="SSF117125">
    <property type="entry name" value="Putative glucosidase YicI, C-terminal domain"/>
    <property type="match status" value="1"/>
</dbReference>
<evidence type="ECO:0000256" key="1">
    <source>
        <dbReference type="ARBA" id="ARBA00007806"/>
    </source>
</evidence>
<dbReference type="AlphaFoldDB" id="A0A7X2G3A1"/>
<comment type="caution">
    <text evidence="10">The sequence shown here is derived from an EMBL/GenBank/DDBJ whole genome shotgun (WGS) entry which is preliminary data.</text>
</comment>
<name>A0A7X2G3A1_LIMRT</name>
<evidence type="ECO:0000256" key="2">
    <source>
        <dbReference type="ARBA" id="ARBA00022801"/>
    </source>
</evidence>
<evidence type="ECO:0000259" key="8">
    <source>
        <dbReference type="Pfam" id="PF13802"/>
    </source>
</evidence>
<dbReference type="NCBIfam" id="NF007940">
    <property type="entry name" value="PRK10658.1"/>
    <property type="match status" value="1"/>
</dbReference>
<reference evidence="10 11" key="1">
    <citation type="submission" date="2019-11" db="EMBL/GenBank/DDBJ databases">
        <title>Draft genome sequence of 12 host-associated Lactobacillus reuteri rodent strains.</title>
        <authorList>
            <person name="Zhang S."/>
            <person name="Ozcam M."/>
            <person name="Van Pijkeren J.P."/>
        </authorList>
    </citation>
    <scope>NUCLEOTIDE SEQUENCE [LARGE SCALE GENOMIC DNA]</scope>
    <source>
        <strain evidence="10 11">CR</strain>
    </source>
</reference>
<dbReference type="Proteomes" id="UP000470878">
    <property type="component" value="Unassembled WGS sequence"/>
</dbReference>
<dbReference type="EMBL" id="WJMX01000002">
    <property type="protein sequence ID" value="MRH79576.1"/>
    <property type="molecule type" value="Genomic_DNA"/>
</dbReference>
<dbReference type="Pfam" id="PF13802">
    <property type="entry name" value="Gal_mutarotas_2"/>
    <property type="match status" value="1"/>
</dbReference>
<feature type="domain" description="Glycosyl hydrolase family 31 C-terminal" evidence="9">
    <location>
        <begin position="586"/>
        <end position="675"/>
    </location>
</feature>
<feature type="domain" description="Glycoside hydrolase family 31 TIM barrel" evidence="7">
    <location>
        <begin position="260"/>
        <end position="578"/>
    </location>
</feature>
<dbReference type="Gene3D" id="2.60.40.1760">
    <property type="entry name" value="glycosyl hydrolase (family 31)"/>
    <property type="match status" value="1"/>
</dbReference>
<dbReference type="SUPFAM" id="SSF51445">
    <property type="entry name" value="(Trans)glycosidases"/>
    <property type="match status" value="1"/>
</dbReference>
<gene>
    <name evidence="10" type="primary">yicI</name>
    <name evidence="10" type="ORF">GIX77_02090</name>
</gene>
<dbReference type="InterPro" id="IPR011013">
    <property type="entry name" value="Gal_mutarotase_sf_dom"/>
</dbReference>
<dbReference type="SUPFAM" id="SSF51011">
    <property type="entry name" value="Glycosyl hydrolase domain"/>
    <property type="match status" value="1"/>
</dbReference>
<dbReference type="InterPro" id="IPR050985">
    <property type="entry name" value="Alpha-glycosidase_related"/>
</dbReference>
<evidence type="ECO:0000313" key="11">
    <source>
        <dbReference type="Proteomes" id="UP000470878"/>
    </source>
</evidence>
<dbReference type="InterPro" id="IPR048395">
    <property type="entry name" value="Glyco_hydro_31_C"/>
</dbReference>
<evidence type="ECO:0000256" key="4">
    <source>
        <dbReference type="ARBA" id="ARBA00052064"/>
    </source>
</evidence>